<dbReference type="EMBL" id="SNWP01000010">
    <property type="protein sequence ID" value="TDO28524.1"/>
    <property type="molecule type" value="Genomic_DNA"/>
</dbReference>
<comment type="caution">
    <text evidence="1">The sequence shown here is derived from an EMBL/GenBank/DDBJ whole genome shotgun (WGS) entry which is preliminary data.</text>
</comment>
<evidence type="ECO:0000313" key="1">
    <source>
        <dbReference type="EMBL" id="TDO28524.1"/>
    </source>
</evidence>
<reference evidence="1 2" key="1">
    <citation type="submission" date="2019-03" db="EMBL/GenBank/DDBJ databases">
        <title>Genomic Encyclopedia of Archaeal and Bacterial Type Strains, Phase II (KMG-II): from individual species to whole genera.</title>
        <authorList>
            <person name="Goeker M."/>
        </authorList>
    </citation>
    <scope>NUCLEOTIDE SEQUENCE [LARGE SCALE GENOMIC DNA]</scope>
    <source>
        <strain evidence="1 2">DSM 28323</strain>
    </source>
</reference>
<dbReference type="AlphaFoldDB" id="A0A4R6J016"/>
<keyword evidence="2" id="KW-1185">Reference proteome</keyword>
<accession>A0A4R6J016</accession>
<proteinExistence type="predicted"/>
<evidence type="ECO:0000313" key="2">
    <source>
        <dbReference type="Proteomes" id="UP000295741"/>
    </source>
</evidence>
<sequence length="42" mass="4786">MVNGEWSMVNFKLEILLTTDYSLLTKNNLINGNYSELGTDAY</sequence>
<organism evidence="1 2">
    <name type="scientific">Sediminibacterium goheungense</name>
    <dbReference type="NCBI Taxonomy" id="1086393"/>
    <lineage>
        <taxon>Bacteria</taxon>
        <taxon>Pseudomonadati</taxon>
        <taxon>Bacteroidota</taxon>
        <taxon>Chitinophagia</taxon>
        <taxon>Chitinophagales</taxon>
        <taxon>Chitinophagaceae</taxon>
        <taxon>Sediminibacterium</taxon>
    </lineage>
</organism>
<name>A0A4R6J016_9BACT</name>
<dbReference type="Proteomes" id="UP000295741">
    <property type="component" value="Unassembled WGS sequence"/>
</dbReference>
<gene>
    <name evidence="1" type="ORF">BC659_0590</name>
</gene>
<protein>
    <submittedName>
        <fullName evidence="1">Uncharacterized protein</fullName>
    </submittedName>
</protein>